<dbReference type="EMBL" id="KN834152">
    <property type="protein sequence ID" value="KIK11835.1"/>
    <property type="molecule type" value="Genomic_DNA"/>
</dbReference>
<gene>
    <name evidence="1" type="ORF">PISMIDRAFT_121982</name>
</gene>
<name>A0A0C9XHN5_9AGAM</name>
<reference evidence="2" key="2">
    <citation type="submission" date="2015-01" db="EMBL/GenBank/DDBJ databases">
        <title>Evolutionary Origins and Diversification of the Mycorrhizal Mutualists.</title>
        <authorList>
            <consortium name="DOE Joint Genome Institute"/>
            <consortium name="Mycorrhizal Genomics Consortium"/>
            <person name="Kohler A."/>
            <person name="Kuo A."/>
            <person name="Nagy L.G."/>
            <person name="Floudas D."/>
            <person name="Copeland A."/>
            <person name="Barry K.W."/>
            <person name="Cichocki N."/>
            <person name="Veneault-Fourrey C."/>
            <person name="LaButti K."/>
            <person name="Lindquist E.A."/>
            <person name="Lipzen A."/>
            <person name="Lundell T."/>
            <person name="Morin E."/>
            <person name="Murat C."/>
            <person name="Riley R."/>
            <person name="Ohm R."/>
            <person name="Sun H."/>
            <person name="Tunlid A."/>
            <person name="Henrissat B."/>
            <person name="Grigoriev I.V."/>
            <person name="Hibbett D.S."/>
            <person name="Martin F."/>
        </authorList>
    </citation>
    <scope>NUCLEOTIDE SEQUENCE [LARGE SCALE GENOMIC DNA]</scope>
    <source>
        <strain evidence="2">441</strain>
    </source>
</reference>
<keyword evidence="2" id="KW-1185">Reference proteome</keyword>
<dbReference type="OrthoDB" id="2686283at2759"/>
<evidence type="ECO:0000313" key="2">
    <source>
        <dbReference type="Proteomes" id="UP000054018"/>
    </source>
</evidence>
<sequence length="167" mass="18961">LLEFTALKFGLDHFSDVIWGYPVEVETDCLALWDVLINDNISVVHTQWRDGILAHNIVAVRHIPGKLNVIADGLSQQWDMTDHMQDDGCQWSVNPDPKALSGLVNDVFTIDHIERFTNEPVFLEVIDAVLNINTTANPRDHSKARHRASQYVVEDGCLWRIYGKNSI</sequence>
<dbReference type="Proteomes" id="UP000054018">
    <property type="component" value="Unassembled WGS sequence"/>
</dbReference>
<evidence type="ECO:0000313" key="1">
    <source>
        <dbReference type="EMBL" id="KIK11835.1"/>
    </source>
</evidence>
<dbReference type="AlphaFoldDB" id="A0A0C9XHN5"/>
<dbReference type="HOGENOM" id="CLU_1598486_0_0_1"/>
<feature type="non-terminal residue" evidence="1">
    <location>
        <position position="167"/>
    </location>
</feature>
<organism evidence="1 2">
    <name type="scientific">Pisolithus microcarpus 441</name>
    <dbReference type="NCBI Taxonomy" id="765257"/>
    <lineage>
        <taxon>Eukaryota</taxon>
        <taxon>Fungi</taxon>
        <taxon>Dikarya</taxon>
        <taxon>Basidiomycota</taxon>
        <taxon>Agaricomycotina</taxon>
        <taxon>Agaricomycetes</taxon>
        <taxon>Agaricomycetidae</taxon>
        <taxon>Boletales</taxon>
        <taxon>Sclerodermatineae</taxon>
        <taxon>Pisolithaceae</taxon>
        <taxon>Pisolithus</taxon>
    </lineage>
</organism>
<proteinExistence type="predicted"/>
<reference evidence="1 2" key="1">
    <citation type="submission" date="2014-04" db="EMBL/GenBank/DDBJ databases">
        <authorList>
            <consortium name="DOE Joint Genome Institute"/>
            <person name="Kuo A."/>
            <person name="Kohler A."/>
            <person name="Costa M.D."/>
            <person name="Nagy L.G."/>
            <person name="Floudas D."/>
            <person name="Copeland A."/>
            <person name="Barry K.W."/>
            <person name="Cichocki N."/>
            <person name="Veneault-Fourrey C."/>
            <person name="LaButti K."/>
            <person name="Lindquist E.A."/>
            <person name="Lipzen A."/>
            <person name="Lundell T."/>
            <person name="Morin E."/>
            <person name="Murat C."/>
            <person name="Sun H."/>
            <person name="Tunlid A."/>
            <person name="Henrissat B."/>
            <person name="Grigoriev I.V."/>
            <person name="Hibbett D.S."/>
            <person name="Martin F."/>
            <person name="Nordberg H.P."/>
            <person name="Cantor M.N."/>
            <person name="Hua S.X."/>
        </authorList>
    </citation>
    <scope>NUCLEOTIDE SEQUENCE [LARGE SCALE GENOMIC DNA]</scope>
    <source>
        <strain evidence="1 2">441</strain>
    </source>
</reference>
<protein>
    <recommendedName>
        <fullName evidence="3">Reverse transcriptase RNase H-like domain-containing protein</fullName>
    </recommendedName>
</protein>
<evidence type="ECO:0008006" key="3">
    <source>
        <dbReference type="Google" id="ProtNLM"/>
    </source>
</evidence>
<dbReference type="STRING" id="765257.A0A0C9XHN5"/>
<accession>A0A0C9XHN5</accession>